<dbReference type="Proteomes" id="UP001283361">
    <property type="component" value="Unassembled WGS sequence"/>
</dbReference>
<dbReference type="AlphaFoldDB" id="A0AAE1AQP9"/>
<keyword evidence="2" id="KW-1185">Reference proteome</keyword>
<name>A0AAE1AQP9_9GAST</name>
<reference evidence="1" key="1">
    <citation type="journal article" date="2023" name="G3 (Bethesda)">
        <title>A reference genome for the long-term kleptoplast-retaining sea slug Elysia crispata morphotype clarki.</title>
        <authorList>
            <person name="Eastman K.E."/>
            <person name="Pendleton A.L."/>
            <person name="Shaikh M.A."/>
            <person name="Suttiyut T."/>
            <person name="Ogas R."/>
            <person name="Tomko P."/>
            <person name="Gavelis G."/>
            <person name="Widhalm J.R."/>
            <person name="Wisecaver J.H."/>
        </authorList>
    </citation>
    <scope>NUCLEOTIDE SEQUENCE</scope>
    <source>
        <strain evidence="1">ECLA1</strain>
    </source>
</reference>
<evidence type="ECO:0000313" key="2">
    <source>
        <dbReference type="Proteomes" id="UP001283361"/>
    </source>
</evidence>
<accession>A0AAE1AQP9</accession>
<proteinExistence type="predicted"/>
<organism evidence="1 2">
    <name type="scientific">Elysia crispata</name>
    <name type="common">lettuce slug</name>
    <dbReference type="NCBI Taxonomy" id="231223"/>
    <lineage>
        <taxon>Eukaryota</taxon>
        <taxon>Metazoa</taxon>
        <taxon>Spiralia</taxon>
        <taxon>Lophotrochozoa</taxon>
        <taxon>Mollusca</taxon>
        <taxon>Gastropoda</taxon>
        <taxon>Heterobranchia</taxon>
        <taxon>Euthyneura</taxon>
        <taxon>Panpulmonata</taxon>
        <taxon>Sacoglossa</taxon>
        <taxon>Placobranchoidea</taxon>
        <taxon>Plakobranchidae</taxon>
        <taxon>Elysia</taxon>
    </lineage>
</organism>
<evidence type="ECO:0000313" key="1">
    <source>
        <dbReference type="EMBL" id="KAK3792204.1"/>
    </source>
</evidence>
<dbReference type="EMBL" id="JAWDGP010001384">
    <property type="protein sequence ID" value="KAK3792204.1"/>
    <property type="molecule type" value="Genomic_DNA"/>
</dbReference>
<protein>
    <submittedName>
        <fullName evidence="1">Uncharacterized protein</fullName>
    </submittedName>
</protein>
<comment type="caution">
    <text evidence="1">The sequence shown here is derived from an EMBL/GenBank/DDBJ whole genome shotgun (WGS) entry which is preliminary data.</text>
</comment>
<sequence>MNLQEHARAGEAQSEKTLSHDKILASRELSGYANIPSTEEHWTIRAWRGFIPGVPVAWRCHHLLSTSGWVQAESALVTCGASSHI</sequence>
<gene>
    <name evidence="1" type="ORF">RRG08_018783</name>
</gene>